<name>A0A6A6QZQ2_9PEZI</name>
<feature type="region of interest" description="Disordered" evidence="1">
    <location>
        <begin position="241"/>
        <end position="388"/>
    </location>
</feature>
<dbReference type="EMBL" id="MU004186">
    <property type="protein sequence ID" value="KAF2497484.1"/>
    <property type="molecule type" value="Genomic_DNA"/>
</dbReference>
<keyword evidence="3" id="KW-1185">Reference proteome</keyword>
<dbReference type="AlphaFoldDB" id="A0A6A6QZQ2"/>
<feature type="region of interest" description="Disordered" evidence="1">
    <location>
        <begin position="1"/>
        <end position="26"/>
    </location>
</feature>
<feature type="compositionally biased region" description="Basic and acidic residues" evidence="1">
    <location>
        <begin position="357"/>
        <end position="380"/>
    </location>
</feature>
<protein>
    <submittedName>
        <fullName evidence="2">Uncharacterized protein</fullName>
    </submittedName>
</protein>
<feature type="compositionally biased region" description="Basic residues" evidence="1">
    <location>
        <begin position="272"/>
        <end position="286"/>
    </location>
</feature>
<organism evidence="2 3">
    <name type="scientific">Lophium mytilinum</name>
    <dbReference type="NCBI Taxonomy" id="390894"/>
    <lineage>
        <taxon>Eukaryota</taxon>
        <taxon>Fungi</taxon>
        <taxon>Dikarya</taxon>
        <taxon>Ascomycota</taxon>
        <taxon>Pezizomycotina</taxon>
        <taxon>Dothideomycetes</taxon>
        <taxon>Pleosporomycetidae</taxon>
        <taxon>Mytilinidiales</taxon>
        <taxon>Mytilinidiaceae</taxon>
        <taxon>Lophium</taxon>
    </lineage>
</organism>
<gene>
    <name evidence="2" type="ORF">BU16DRAFT_605958</name>
</gene>
<proteinExistence type="predicted"/>
<feature type="compositionally biased region" description="Polar residues" evidence="1">
    <location>
        <begin position="1"/>
        <end position="22"/>
    </location>
</feature>
<evidence type="ECO:0000256" key="1">
    <source>
        <dbReference type="SAM" id="MobiDB-lite"/>
    </source>
</evidence>
<evidence type="ECO:0000313" key="2">
    <source>
        <dbReference type="EMBL" id="KAF2497484.1"/>
    </source>
</evidence>
<accession>A0A6A6QZQ2</accession>
<dbReference type="Proteomes" id="UP000799750">
    <property type="component" value="Unassembled WGS sequence"/>
</dbReference>
<dbReference type="OrthoDB" id="10470656at2759"/>
<reference evidence="2" key="1">
    <citation type="journal article" date="2020" name="Stud. Mycol.">
        <title>101 Dothideomycetes genomes: a test case for predicting lifestyles and emergence of pathogens.</title>
        <authorList>
            <person name="Haridas S."/>
            <person name="Albert R."/>
            <person name="Binder M."/>
            <person name="Bloem J."/>
            <person name="Labutti K."/>
            <person name="Salamov A."/>
            <person name="Andreopoulos B."/>
            <person name="Baker S."/>
            <person name="Barry K."/>
            <person name="Bills G."/>
            <person name="Bluhm B."/>
            <person name="Cannon C."/>
            <person name="Castanera R."/>
            <person name="Culley D."/>
            <person name="Daum C."/>
            <person name="Ezra D."/>
            <person name="Gonzalez J."/>
            <person name="Henrissat B."/>
            <person name="Kuo A."/>
            <person name="Liang C."/>
            <person name="Lipzen A."/>
            <person name="Lutzoni F."/>
            <person name="Magnuson J."/>
            <person name="Mondo S."/>
            <person name="Nolan M."/>
            <person name="Ohm R."/>
            <person name="Pangilinan J."/>
            <person name="Park H.-J."/>
            <person name="Ramirez L."/>
            <person name="Alfaro M."/>
            <person name="Sun H."/>
            <person name="Tritt A."/>
            <person name="Yoshinaga Y."/>
            <person name="Zwiers L.-H."/>
            <person name="Turgeon B."/>
            <person name="Goodwin S."/>
            <person name="Spatafora J."/>
            <person name="Crous P."/>
            <person name="Grigoriev I."/>
        </authorList>
    </citation>
    <scope>NUCLEOTIDE SEQUENCE</scope>
    <source>
        <strain evidence="2">CBS 269.34</strain>
    </source>
</reference>
<sequence>MTSTPSFNDFSSPSAATPTNMEPGSRPSEILALEAKLNWRSVRAFLEVGRFWEKYEVTLPAVSSSASATSAIDASKENRCCRNSHSKLHVLKCTHFIFTPSATDCAPNCLAMQNVNQLPINVQQPDFACQICVRAAQSSDLSLREPGDNWVDLLLEHNFDPDAQSGPLAGLRACHIAYLASDGNVIPAIDPIDVALIRVLWTKRVRLFQRADLDPAASAPTVPSDLLAGIHTGLSVRTDYSPVRITPPKAHAAKPPQISVQPGSGKPATRDRNRRKREAVKKHGKAKAAAIRSAQEAKEKGKGKQRVGDDATDAGGPVLGYSDETVTSIEGSEESEMRVGGLSSQNDKETRRRKREQLKLASEHKHKELEERKKLEEARQKLQAITLK</sequence>
<feature type="compositionally biased region" description="Basic and acidic residues" evidence="1">
    <location>
        <begin position="295"/>
        <end position="309"/>
    </location>
</feature>
<evidence type="ECO:0000313" key="3">
    <source>
        <dbReference type="Proteomes" id="UP000799750"/>
    </source>
</evidence>